<dbReference type="PANTHER" id="PTHR30151:SF16">
    <property type="entry name" value="ABC TRANSPORTER PERMEASE PROTEIN"/>
    <property type="match status" value="1"/>
</dbReference>
<dbReference type="Proteomes" id="UP000598360">
    <property type="component" value="Unassembled WGS sequence"/>
</dbReference>
<proteinExistence type="inferred from homology"/>
<dbReference type="AlphaFoldDB" id="A0A929B9J4"/>
<feature type="transmembrane region" description="Helical" evidence="7">
    <location>
        <begin position="72"/>
        <end position="91"/>
    </location>
</feature>
<comment type="similarity">
    <text evidence="7">Belongs to the binding-protein-dependent transport system permease family.</text>
</comment>
<keyword evidence="10" id="KW-1185">Reference proteome</keyword>
<keyword evidence="3" id="KW-1003">Cell membrane</keyword>
<feature type="transmembrane region" description="Helical" evidence="7">
    <location>
        <begin position="226"/>
        <end position="248"/>
    </location>
</feature>
<dbReference type="EMBL" id="JADEYC010000009">
    <property type="protein sequence ID" value="MBE9374053.1"/>
    <property type="molecule type" value="Genomic_DNA"/>
</dbReference>
<evidence type="ECO:0000256" key="6">
    <source>
        <dbReference type="ARBA" id="ARBA00023136"/>
    </source>
</evidence>
<dbReference type="Gene3D" id="1.10.3720.10">
    <property type="entry name" value="MetI-like"/>
    <property type="match status" value="1"/>
</dbReference>
<keyword evidence="4 7" id="KW-0812">Transmembrane</keyword>
<accession>A0A929B9J4</accession>
<evidence type="ECO:0000256" key="1">
    <source>
        <dbReference type="ARBA" id="ARBA00004651"/>
    </source>
</evidence>
<sequence length="270" mass="28987">MSKTRGSLHSAAVLVSALVFWELAARLAGSAFFPPPTEIAQTAGENWFSGPASALFLSDLVFDDLLTSFGRILAGWFLAIVLGVALGVLLGRSRTALDYFGPLMAFMRAVPAPVLIPVFLVLLGIGPQMQITVIVFGVVWPILLNTIDGARSVDQVKIDTARSFGITRGQWIFGVVLPAATPKIFAGLRVSLSLTLVLMVVSELVGSTDGIGYRLMYDQRQFDLPAMWTGIVLLGILGYVLNSLLLAVERRVLSWQPSQASPAEAGGKNR</sequence>
<organism evidence="9 10">
    <name type="scientific">Saccharopolyspora montiporae</name>
    <dbReference type="NCBI Taxonomy" id="2781240"/>
    <lineage>
        <taxon>Bacteria</taxon>
        <taxon>Bacillati</taxon>
        <taxon>Actinomycetota</taxon>
        <taxon>Actinomycetes</taxon>
        <taxon>Pseudonocardiales</taxon>
        <taxon>Pseudonocardiaceae</taxon>
        <taxon>Saccharopolyspora</taxon>
    </lineage>
</organism>
<feature type="transmembrane region" description="Helical" evidence="7">
    <location>
        <begin position="129"/>
        <end position="147"/>
    </location>
</feature>
<name>A0A929B9J4_9PSEU</name>
<dbReference type="RefSeq" id="WP_193927493.1">
    <property type="nucleotide sequence ID" value="NZ_JADEYC010000009.1"/>
</dbReference>
<evidence type="ECO:0000259" key="8">
    <source>
        <dbReference type="PROSITE" id="PS50928"/>
    </source>
</evidence>
<dbReference type="PROSITE" id="PS50928">
    <property type="entry name" value="ABC_TM1"/>
    <property type="match status" value="1"/>
</dbReference>
<protein>
    <submittedName>
        <fullName evidence="9">ABC transporter permease</fullName>
    </submittedName>
</protein>
<feature type="domain" description="ABC transmembrane type-1" evidence="8">
    <location>
        <begin position="65"/>
        <end position="245"/>
    </location>
</feature>
<dbReference type="GO" id="GO:0055085">
    <property type="term" value="P:transmembrane transport"/>
    <property type="evidence" value="ECO:0007669"/>
    <property type="project" value="InterPro"/>
</dbReference>
<dbReference type="InterPro" id="IPR035906">
    <property type="entry name" value="MetI-like_sf"/>
</dbReference>
<comment type="subcellular location">
    <subcellularLocation>
        <location evidence="1 7">Cell membrane</location>
        <topology evidence="1 7">Multi-pass membrane protein</topology>
    </subcellularLocation>
</comment>
<evidence type="ECO:0000313" key="9">
    <source>
        <dbReference type="EMBL" id="MBE9374053.1"/>
    </source>
</evidence>
<dbReference type="PANTHER" id="PTHR30151">
    <property type="entry name" value="ALKANE SULFONATE ABC TRANSPORTER-RELATED, MEMBRANE SUBUNIT"/>
    <property type="match status" value="1"/>
</dbReference>
<keyword evidence="6 7" id="KW-0472">Membrane</keyword>
<comment type="caution">
    <text evidence="9">The sequence shown here is derived from an EMBL/GenBank/DDBJ whole genome shotgun (WGS) entry which is preliminary data.</text>
</comment>
<dbReference type="Pfam" id="PF00528">
    <property type="entry name" value="BPD_transp_1"/>
    <property type="match status" value="1"/>
</dbReference>
<dbReference type="InterPro" id="IPR000515">
    <property type="entry name" value="MetI-like"/>
</dbReference>
<keyword evidence="2 7" id="KW-0813">Transport</keyword>
<reference evidence="9" key="1">
    <citation type="submission" date="2020-10" db="EMBL/GenBank/DDBJ databases">
        <title>Diversity and distribution of actinomycetes associated with coral in the coast of Hainan.</title>
        <authorList>
            <person name="Li F."/>
        </authorList>
    </citation>
    <scope>NUCLEOTIDE SEQUENCE</scope>
    <source>
        <strain evidence="9">HNM0983</strain>
    </source>
</reference>
<evidence type="ECO:0000256" key="7">
    <source>
        <dbReference type="RuleBase" id="RU363032"/>
    </source>
</evidence>
<dbReference type="CDD" id="cd06261">
    <property type="entry name" value="TM_PBP2"/>
    <property type="match status" value="1"/>
</dbReference>
<dbReference type="SUPFAM" id="SSF161098">
    <property type="entry name" value="MetI-like"/>
    <property type="match status" value="1"/>
</dbReference>
<gene>
    <name evidence="9" type="ORF">IQ251_06285</name>
</gene>
<keyword evidence="5 7" id="KW-1133">Transmembrane helix</keyword>
<feature type="transmembrane region" description="Helical" evidence="7">
    <location>
        <begin position="103"/>
        <end position="123"/>
    </location>
</feature>
<evidence type="ECO:0000256" key="5">
    <source>
        <dbReference type="ARBA" id="ARBA00022989"/>
    </source>
</evidence>
<evidence type="ECO:0000313" key="10">
    <source>
        <dbReference type="Proteomes" id="UP000598360"/>
    </source>
</evidence>
<evidence type="ECO:0000256" key="4">
    <source>
        <dbReference type="ARBA" id="ARBA00022692"/>
    </source>
</evidence>
<evidence type="ECO:0000256" key="3">
    <source>
        <dbReference type="ARBA" id="ARBA00022475"/>
    </source>
</evidence>
<evidence type="ECO:0000256" key="2">
    <source>
        <dbReference type="ARBA" id="ARBA00022448"/>
    </source>
</evidence>
<dbReference type="GO" id="GO:0005886">
    <property type="term" value="C:plasma membrane"/>
    <property type="evidence" value="ECO:0007669"/>
    <property type="project" value="UniProtKB-SubCell"/>
</dbReference>